<sequence length="369" mass="41986">MLDPLANRANYFFPREKTFREPARCSREELNYGSGVVFIDPMFDKTHSGPQVVLQSGQIWPECNEPGISHSNSVWEEKLEECMRQNGVREREIALEKGHVDADGFPYITVYQDGGWCTRSYGHAYNASSGVACIIGAATNGLLYIGVKNKYCYICSQTEPGKESKEHKCYKNYQGTSTGMEKVILIQGFRESERMHNLRYKYIVSDGARAAITDASDNMSNSDVLCDDLHNGPYHVFGHHSNCKQTEGEEINKVLMMSPTSAWSAMINALNHLVTKADKLVQDQELYKVTEKGKHQDTYHLGHLKQTKNNELGWIPTMVQKLNNQTSICEWYWRVGRVTQLKETKEMAMNGTDLMYDPRIKVPTQTPYP</sequence>
<dbReference type="Pfam" id="PF20700">
    <property type="entry name" value="Mutator"/>
    <property type="match status" value="1"/>
</dbReference>
<proteinExistence type="predicted"/>
<reference evidence="2" key="1">
    <citation type="submission" date="2020-11" db="EMBL/GenBank/DDBJ databases">
        <authorList>
            <person name="Tran Van P."/>
        </authorList>
    </citation>
    <scope>NUCLEOTIDE SEQUENCE</scope>
</reference>
<accession>A0A7R9PHI3</accession>
<evidence type="ECO:0000259" key="1">
    <source>
        <dbReference type="Pfam" id="PF20700"/>
    </source>
</evidence>
<evidence type="ECO:0000313" key="2">
    <source>
        <dbReference type="EMBL" id="CAD7586506.1"/>
    </source>
</evidence>
<gene>
    <name evidence="2" type="ORF">TGEB3V08_LOCUS855</name>
</gene>
<dbReference type="InterPro" id="IPR049012">
    <property type="entry name" value="Mutator_transp_dom"/>
</dbReference>
<organism evidence="2">
    <name type="scientific">Timema genevievae</name>
    <name type="common">Walking stick</name>
    <dbReference type="NCBI Taxonomy" id="629358"/>
    <lineage>
        <taxon>Eukaryota</taxon>
        <taxon>Metazoa</taxon>
        <taxon>Ecdysozoa</taxon>
        <taxon>Arthropoda</taxon>
        <taxon>Hexapoda</taxon>
        <taxon>Insecta</taxon>
        <taxon>Pterygota</taxon>
        <taxon>Neoptera</taxon>
        <taxon>Polyneoptera</taxon>
        <taxon>Phasmatodea</taxon>
        <taxon>Timematodea</taxon>
        <taxon>Timematoidea</taxon>
        <taxon>Timematidae</taxon>
        <taxon>Timema</taxon>
    </lineage>
</organism>
<dbReference type="EMBL" id="OE839275">
    <property type="protein sequence ID" value="CAD7586506.1"/>
    <property type="molecule type" value="Genomic_DNA"/>
</dbReference>
<name>A0A7R9PHI3_TIMGE</name>
<dbReference type="AlphaFoldDB" id="A0A7R9PHI3"/>
<protein>
    <recommendedName>
        <fullName evidence="1">Mutator-like transposase domain-containing protein</fullName>
    </recommendedName>
</protein>
<feature type="domain" description="Mutator-like transposase" evidence="1">
    <location>
        <begin position="72"/>
        <end position="207"/>
    </location>
</feature>